<dbReference type="Gene3D" id="3.40.50.2000">
    <property type="entry name" value="Glycogen Phosphorylase B"/>
    <property type="match status" value="1"/>
</dbReference>
<dbReference type="OrthoDB" id="9768685at2"/>
<dbReference type="RefSeq" id="WP_055276519.1">
    <property type="nucleotide sequence ID" value="NZ_CYZV01000018.1"/>
</dbReference>
<dbReference type="GO" id="GO:0016757">
    <property type="term" value="F:glycosyltransferase activity"/>
    <property type="evidence" value="ECO:0007669"/>
    <property type="project" value="InterPro"/>
</dbReference>
<dbReference type="PANTHER" id="PTHR12526">
    <property type="entry name" value="GLYCOSYLTRANSFERASE"/>
    <property type="match status" value="1"/>
</dbReference>
<dbReference type="Pfam" id="PF00534">
    <property type="entry name" value="Glycos_transf_1"/>
    <property type="match status" value="1"/>
</dbReference>
<proteinExistence type="predicted"/>
<organism evidence="2 3">
    <name type="scientific">Clostridium disporicum</name>
    <dbReference type="NCBI Taxonomy" id="84024"/>
    <lineage>
        <taxon>Bacteria</taxon>
        <taxon>Bacillati</taxon>
        <taxon>Bacillota</taxon>
        <taxon>Clostridia</taxon>
        <taxon>Eubacteriales</taxon>
        <taxon>Clostridiaceae</taxon>
        <taxon>Clostridium</taxon>
    </lineage>
</organism>
<sequence>MNRILFLCPCDNTPYGGIHVIYENVDILNKNNFNAYVLHEVDNFRCTWFTNNTKILYFKDVLINFENDILVIPEIYGPNILNIVPGVKKVIFNQGAYLTFSRFGANYNEKSPYLSDEIIGIISISQDNKEYLEYTFKDRIINRIINCIEYYGINPNYESKNKVISIIEKNNIQDFIQIINILKIRDNLKGYTFDIIKNETHQNVLQRLEKSKIYISLSDEEGFGLSAAEAMAMGCVVIGYHGQGAKEYFKEEFSYRVEQGDVIDICKKVEEVIELIENRNEEYLSKVKKAREFILANYSKEQQEKSVVETWTDILTRL</sequence>
<protein>
    <submittedName>
        <fullName evidence="2">Group 1 glycosyl transferase</fullName>
    </submittedName>
</protein>
<dbReference type="AlphaFoldDB" id="A0A174DPA9"/>
<name>A0A174DPA9_9CLOT</name>
<accession>A0A174DPA9</accession>
<dbReference type="InterPro" id="IPR001296">
    <property type="entry name" value="Glyco_trans_1"/>
</dbReference>
<dbReference type="SUPFAM" id="SSF53756">
    <property type="entry name" value="UDP-Glycosyltransferase/glycogen phosphorylase"/>
    <property type="match status" value="1"/>
</dbReference>
<reference evidence="2 3" key="1">
    <citation type="submission" date="2015-09" db="EMBL/GenBank/DDBJ databases">
        <authorList>
            <consortium name="Pathogen Informatics"/>
        </authorList>
    </citation>
    <scope>NUCLEOTIDE SEQUENCE [LARGE SCALE GENOMIC DNA]</scope>
    <source>
        <strain evidence="2 3">2789STDY5834855</strain>
    </source>
</reference>
<evidence type="ECO:0000313" key="3">
    <source>
        <dbReference type="Proteomes" id="UP000095558"/>
    </source>
</evidence>
<feature type="domain" description="Glycosyl transferase family 1" evidence="1">
    <location>
        <begin position="196"/>
        <end position="279"/>
    </location>
</feature>
<evidence type="ECO:0000313" key="2">
    <source>
        <dbReference type="EMBL" id="CUO26078.1"/>
    </source>
</evidence>
<keyword evidence="2" id="KW-0808">Transferase</keyword>
<gene>
    <name evidence="2" type="ORF">ERS852470_01853</name>
</gene>
<dbReference type="Proteomes" id="UP000095558">
    <property type="component" value="Unassembled WGS sequence"/>
</dbReference>
<evidence type="ECO:0000259" key="1">
    <source>
        <dbReference type="Pfam" id="PF00534"/>
    </source>
</evidence>
<dbReference type="EMBL" id="CYZV01000018">
    <property type="protein sequence ID" value="CUO26078.1"/>
    <property type="molecule type" value="Genomic_DNA"/>
</dbReference>